<feature type="transmembrane region" description="Helical" evidence="5">
    <location>
        <begin position="28"/>
        <end position="47"/>
    </location>
</feature>
<feature type="transmembrane region" description="Helical" evidence="5">
    <location>
        <begin position="103"/>
        <end position="121"/>
    </location>
</feature>
<dbReference type="GO" id="GO:0006874">
    <property type="term" value="P:intracellular calcium ion homeostasis"/>
    <property type="evidence" value="ECO:0007669"/>
    <property type="project" value="TreeGrafter"/>
</dbReference>
<evidence type="ECO:0000313" key="7">
    <source>
        <dbReference type="EMBL" id="GGL25307.1"/>
    </source>
</evidence>
<feature type="domain" description="Sodium/calcium exchanger membrane region" evidence="6">
    <location>
        <begin position="166"/>
        <end position="299"/>
    </location>
</feature>
<dbReference type="InterPro" id="IPR004837">
    <property type="entry name" value="NaCa_Exmemb"/>
</dbReference>
<keyword evidence="2 5" id="KW-0812">Transmembrane</keyword>
<evidence type="ECO:0000256" key="2">
    <source>
        <dbReference type="ARBA" id="ARBA00022692"/>
    </source>
</evidence>
<evidence type="ECO:0000256" key="4">
    <source>
        <dbReference type="ARBA" id="ARBA00023136"/>
    </source>
</evidence>
<organism evidence="7 8">
    <name type="scientific">Halarchaeum grantii</name>
    <dbReference type="NCBI Taxonomy" id="1193105"/>
    <lineage>
        <taxon>Archaea</taxon>
        <taxon>Methanobacteriati</taxon>
        <taxon>Methanobacteriota</taxon>
        <taxon>Stenosarchaea group</taxon>
        <taxon>Halobacteria</taxon>
        <taxon>Halobacteriales</taxon>
        <taxon>Halobacteriaceae</taxon>
    </lineage>
</organism>
<evidence type="ECO:0000256" key="5">
    <source>
        <dbReference type="SAM" id="Phobius"/>
    </source>
</evidence>
<dbReference type="InterPro" id="IPR004481">
    <property type="entry name" value="K/Na/Ca-exchanger"/>
</dbReference>
<name>A0A830F9V3_9EURY</name>
<reference evidence="7 8" key="1">
    <citation type="journal article" date="2019" name="Int. J. Syst. Evol. Microbiol.">
        <title>The Global Catalogue of Microorganisms (GCM) 10K type strain sequencing project: providing services to taxonomists for standard genome sequencing and annotation.</title>
        <authorList>
            <consortium name="The Broad Institute Genomics Platform"/>
            <consortium name="The Broad Institute Genome Sequencing Center for Infectious Disease"/>
            <person name="Wu L."/>
            <person name="Ma J."/>
        </authorList>
    </citation>
    <scope>NUCLEOTIDE SEQUENCE [LARGE SCALE GENOMIC DNA]</scope>
    <source>
        <strain evidence="7 8">JCM 19585</strain>
    </source>
</reference>
<feature type="transmembrane region" description="Helical" evidence="5">
    <location>
        <begin position="127"/>
        <end position="144"/>
    </location>
</feature>
<dbReference type="RefSeq" id="WP_188878660.1">
    <property type="nucleotide sequence ID" value="NZ_BMPF01000001.1"/>
</dbReference>
<protein>
    <submittedName>
        <fullName evidence="7">Conjugal transfer protein TraR</fullName>
    </submittedName>
</protein>
<comment type="caution">
    <text evidence="7">The sequence shown here is derived from an EMBL/GenBank/DDBJ whole genome shotgun (WGS) entry which is preliminary data.</text>
</comment>
<evidence type="ECO:0000259" key="6">
    <source>
        <dbReference type="Pfam" id="PF01699"/>
    </source>
</evidence>
<dbReference type="GO" id="GO:0005886">
    <property type="term" value="C:plasma membrane"/>
    <property type="evidence" value="ECO:0007669"/>
    <property type="project" value="TreeGrafter"/>
</dbReference>
<dbReference type="GO" id="GO:0005262">
    <property type="term" value="F:calcium channel activity"/>
    <property type="evidence" value="ECO:0007669"/>
    <property type="project" value="TreeGrafter"/>
</dbReference>
<feature type="domain" description="Sodium/calcium exchanger membrane region" evidence="6">
    <location>
        <begin position="4"/>
        <end position="143"/>
    </location>
</feature>
<gene>
    <name evidence="7" type="ORF">GCM10009037_06090</name>
</gene>
<feature type="transmembrane region" description="Helical" evidence="5">
    <location>
        <begin position="262"/>
        <end position="282"/>
    </location>
</feature>
<evidence type="ECO:0000256" key="3">
    <source>
        <dbReference type="ARBA" id="ARBA00022989"/>
    </source>
</evidence>
<keyword evidence="4 5" id="KW-0472">Membrane</keyword>
<accession>A0A830F9V3</accession>
<dbReference type="GO" id="GO:0008273">
    <property type="term" value="F:calcium, potassium:sodium antiporter activity"/>
    <property type="evidence" value="ECO:0007669"/>
    <property type="project" value="TreeGrafter"/>
</dbReference>
<dbReference type="Proteomes" id="UP000628840">
    <property type="component" value="Unassembled WGS sequence"/>
</dbReference>
<keyword evidence="8" id="KW-1185">Reference proteome</keyword>
<evidence type="ECO:0000313" key="8">
    <source>
        <dbReference type="Proteomes" id="UP000628840"/>
    </source>
</evidence>
<dbReference type="OrthoDB" id="142185at2157"/>
<keyword evidence="3 5" id="KW-1133">Transmembrane helix</keyword>
<dbReference type="InterPro" id="IPR044880">
    <property type="entry name" value="NCX_ion-bd_dom_sf"/>
</dbReference>
<sequence>MLASLALLAVGLVTLVYGADRVVAAASGLADHVGVSALFVGVTVVAVGSSVPEIATTAYASVYGAGTLAVGHVVGSATSQITLGVGLVAAVSTLTIPRERLPAYGGGMLVAMAVMLVAAASGTVGRVEGALMCALYLGFLAVVAERADFADRASDHDGIHDPRRAALWLVCGLVLVLAGGHLLVTEGRAFALAVGVPPYLVGVVTGLGTTVPEITVALQAVRADEDGIAVGTLFGSNVTDPLFSLGFGATVGTLHVAHVSRVLLAGGYMLAVSAAVVAYFALRPTMGRRVGLLVAALYLPAFLIV</sequence>
<dbReference type="Gene3D" id="1.20.1420.30">
    <property type="entry name" value="NCX, central ion-binding region"/>
    <property type="match status" value="1"/>
</dbReference>
<proteinExistence type="predicted"/>
<feature type="transmembrane region" description="Helical" evidence="5">
    <location>
        <begin position="80"/>
        <end position="96"/>
    </location>
</feature>
<dbReference type="PANTHER" id="PTHR10846:SF8">
    <property type="entry name" value="INNER MEMBRANE PROTEIN YRBG"/>
    <property type="match status" value="1"/>
</dbReference>
<comment type="subcellular location">
    <subcellularLocation>
        <location evidence="1">Membrane</location>
        <topology evidence="1">Multi-pass membrane protein</topology>
    </subcellularLocation>
</comment>
<evidence type="ECO:0000256" key="1">
    <source>
        <dbReference type="ARBA" id="ARBA00004141"/>
    </source>
</evidence>
<dbReference type="PANTHER" id="PTHR10846">
    <property type="entry name" value="SODIUM/POTASSIUM/CALCIUM EXCHANGER"/>
    <property type="match status" value="1"/>
</dbReference>
<dbReference type="EMBL" id="BMPF01000001">
    <property type="protein sequence ID" value="GGL25307.1"/>
    <property type="molecule type" value="Genomic_DNA"/>
</dbReference>
<dbReference type="Pfam" id="PF01699">
    <property type="entry name" value="Na_Ca_ex"/>
    <property type="match status" value="2"/>
</dbReference>
<feature type="transmembrane region" description="Helical" evidence="5">
    <location>
        <begin position="165"/>
        <end position="184"/>
    </location>
</feature>
<dbReference type="AlphaFoldDB" id="A0A830F9V3"/>